<accession>A0A2P8H8R5</accession>
<proteinExistence type="predicted"/>
<dbReference type="RefSeq" id="WP_345789047.1">
    <property type="nucleotide sequence ID" value="NZ_PYAV01000014.1"/>
</dbReference>
<organism evidence="1 2">
    <name type="scientific">Salsuginibacillus halophilus</name>
    <dbReference type="NCBI Taxonomy" id="517424"/>
    <lineage>
        <taxon>Bacteria</taxon>
        <taxon>Bacillati</taxon>
        <taxon>Bacillota</taxon>
        <taxon>Bacilli</taxon>
        <taxon>Bacillales</taxon>
        <taxon>Bacillaceae</taxon>
        <taxon>Salsuginibacillus</taxon>
    </lineage>
</organism>
<dbReference type="EMBL" id="PYAV01000014">
    <property type="protein sequence ID" value="PSL42612.1"/>
    <property type="molecule type" value="Genomic_DNA"/>
</dbReference>
<name>A0A2P8H8R5_9BACI</name>
<sequence length="89" mass="10763">MNGSLENEVRRGEYVLGLLLNHKECKEVEYLLKRELEEILLDIEDERIDDRLKRSLAEKYRIVLNLYKRLAPPHECRHYAMSLQRRLKP</sequence>
<keyword evidence="2" id="KW-1185">Reference proteome</keyword>
<gene>
    <name evidence="1" type="ORF">B0H94_11486</name>
</gene>
<protein>
    <submittedName>
        <fullName evidence="1">Uncharacterized protein</fullName>
    </submittedName>
</protein>
<dbReference type="Proteomes" id="UP000242310">
    <property type="component" value="Unassembled WGS sequence"/>
</dbReference>
<evidence type="ECO:0000313" key="1">
    <source>
        <dbReference type="EMBL" id="PSL42612.1"/>
    </source>
</evidence>
<dbReference type="AlphaFoldDB" id="A0A2P8H8R5"/>
<reference evidence="1 2" key="1">
    <citation type="submission" date="2018-03" db="EMBL/GenBank/DDBJ databases">
        <title>Genomic Encyclopedia of Type Strains, Phase III (KMG-III): the genomes of soil and plant-associated and newly described type strains.</title>
        <authorList>
            <person name="Whitman W."/>
        </authorList>
    </citation>
    <scope>NUCLEOTIDE SEQUENCE [LARGE SCALE GENOMIC DNA]</scope>
    <source>
        <strain evidence="1 2">CGMCC 1.07653</strain>
    </source>
</reference>
<comment type="caution">
    <text evidence="1">The sequence shown here is derived from an EMBL/GenBank/DDBJ whole genome shotgun (WGS) entry which is preliminary data.</text>
</comment>
<evidence type="ECO:0000313" key="2">
    <source>
        <dbReference type="Proteomes" id="UP000242310"/>
    </source>
</evidence>